<dbReference type="Proteomes" id="UP001530377">
    <property type="component" value="Unassembled WGS sequence"/>
</dbReference>
<dbReference type="SUPFAM" id="SSF48113">
    <property type="entry name" value="Heme-dependent peroxidases"/>
    <property type="match status" value="1"/>
</dbReference>
<proteinExistence type="inferred from homology"/>
<comment type="caution">
    <text evidence="5">The sequence shown here is derived from an EMBL/GenBank/DDBJ whole genome shotgun (WGS) entry which is preliminary data.</text>
</comment>
<dbReference type="CDD" id="cd00314">
    <property type="entry name" value="plant_peroxidase_like"/>
    <property type="match status" value="1"/>
</dbReference>
<feature type="compositionally biased region" description="Gly residues" evidence="2">
    <location>
        <begin position="56"/>
        <end position="71"/>
    </location>
</feature>
<reference evidence="5 6" key="1">
    <citation type="submission" date="2024-10" db="EMBL/GenBank/DDBJ databases">
        <title>Updated reference genomes for cyclostephanoid diatoms.</title>
        <authorList>
            <person name="Roberts W.R."/>
            <person name="Alverson A.J."/>
        </authorList>
    </citation>
    <scope>NUCLEOTIDE SEQUENCE [LARGE SCALE GENOMIC DNA]</scope>
    <source>
        <strain evidence="5 6">AJA228-03</strain>
    </source>
</reference>
<feature type="chain" id="PRO_5044871871" description="Plant heme peroxidase family profile domain-containing protein" evidence="3">
    <location>
        <begin position="24"/>
        <end position="619"/>
    </location>
</feature>
<feature type="domain" description="Plant heme peroxidase family profile" evidence="4">
    <location>
        <begin position="305"/>
        <end position="448"/>
    </location>
</feature>
<dbReference type="Gene3D" id="1.10.520.10">
    <property type="match status" value="1"/>
</dbReference>
<accession>A0ABD3RED3</accession>
<evidence type="ECO:0000313" key="5">
    <source>
        <dbReference type="EMBL" id="KAL3808691.1"/>
    </source>
</evidence>
<evidence type="ECO:0000256" key="3">
    <source>
        <dbReference type="SAM" id="SignalP"/>
    </source>
</evidence>
<evidence type="ECO:0000313" key="6">
    <source>
        <dbReference type="Proteomes" id="UP001530377"/>
    </source>
</evidence>
<dbReference type="Pfam" id="PF00141">
    <property type="entry name" value="peroxidase"/>
    <property type="match status" value="1"/>
</dbReference>
<dbReference type="PROSITE" id="PS00435">
    <property type="entry name" value="PEROXIDASE_1"/>
    <property type="match status" value="1"/>
</dbReference>
<feature type="region of interest" description="Disordered" evidence="2">
    <location>
        <begin position="26"/>
        <end position="196"/>
    </location>
</feature>
<feature type="compositionally biased region" description="Low complexity" evidence="2">
    <location>
        <begin position="139"/>
        <end position="156"/>
    </location>
</feature>
<dbReference type="PROSITE" id="PS50873">
    <property type="entry name" value="PEROXIDASE_4"/>
    <property type="match status" value="1"/>
</dbReference>
<evidence type="ECO:0000256" key="1">
    <source>
        <dbReference type="RuleBase" id="RU004241"/>
    </source>
</evidence>
<protein>
    <recommendedName>
        <fullName evidence="4">Plant heme peroxidase family profile domain-containing protein</fullName>
    </recommendedName>
</protein>
<keyword evidence="6" id="KW-1185">Reference proteome</keyword>
<dbReference type="InterPro" id="IPR002016">
    <property type="entry name" value="Haem_peroxidase"/>
</dbReference>
<organism evidence="5 6">
    <name type="scientific">Cyclostephanos tholiformis</name>
    <dbReference type="NCBI Taxonomy" id="382380"/>
    <lineage>
        <taxon>Eukaryota</taxon>
        <taxon>Sar</taxon>
        <taxon>Stramenopiles</taxon>
        <taxon>Ochrophyta</taxon>
        <taxon>Bacillariophyta</taxon>
        <taxon>Coscinodiscophyceae</taxon>
        <taxon>Thalassiosirophycidae</taxon>
        <taxon>Stephanodiscales</taxon>
        <taxon>Stephanodiscaceae</taxon>
        <taxon>Cyclostephanos</taxon>
    </lineage>
</organism>
<dbReference type="InterPro" id="IPR010255">
    <property type="entry name" value="Haem_peroxidase_sf"/>
</dbReference>
<sequence>MPTSSYYRVVILAAGVAACSILAEPSSTGRQLEEMDGWGEHEWPAAEPEPEPSGKSGKGSKGSKSGCGSGKSGKSSCVEPKPEWTGIWAHEEVLSGKSGKGSKRSKSSKGSKSGSAEPEPEPHWGWPAPVWHEPESEPSGKSGKGTKSSKSTKSGSAEPEQEPHWGWPEPSGKSGKGSKSSKSSKSTKGSKSTSGEWVFVWAPVNEDAWGWPEPESSGKSSKGSKGSKSGSCSSGKSGKSGCLEPYPEWPAWDETAWNEPKEEDVIWSAGGSLAGWNSDGWDSDGHFKNDINYVRAEVSKLIKDSERELIPKFLRLGFHDCVGGCDGCVDMTNPDNKGLQEPIDAIYPLVVKFKDSYSRADIWAMATLVSADLAVVDGRPHGLHFPMRYIGRTDCEGADAKGVGGPDVKLPTNDLTTHELLAFFKDNFDMDMEETVTIMGVHAVATAHRKDSGFGNVGKENGWVYDAHDYILNNRYYNMLIGDDMTWDLELVHNEDGVPSRYQWYQNKEGEDERPIMTNSDMALARDLSGYMNTDKDGNEGAVSCVYKAEEAESGVSTYTRRRSLQSKPVVCPVAHDTVAIMHEYKMDNELFLIDFEHVLEKMLKSGYDGGRKLTRLDP</sequence>
<keyword evidence="3" id="KW-0732">Signal</keyword>
<gene>
    <name evidence="5" type="ORF">ACHAXA_000177</name>
</gene>
<dbReference type="InterPro" id="IPR019793">
    <property type="entry name" value="Peroxidases_heam-ligand_BS"/>
</dbReference>
<dbReference type="EMBL" id="JALLPB020000479">
    <property type="protein sequence ID" value="KAL3808691.1"/>
    <property type="molecule type" value="Genomic_DNA"/>
</dbReference>
<feature type="region of interest" description="Disordered" evidence="2">
    <location>
        <begin position="209"/>
        <end position="245"/>
    </location>
</feature>
<evidence type="ECO:0000256" key="2">
    <source>
        <dbReference type="SAM" id="MobiDB-lite"/>
    </source>
</evidence>
<dbReference type="Gene3D" id="1.10.420.10">
    <property type="entry name" value="Peroxidase, domain 2"/>
    <property type="match status" value="1"/>
</dbReference>
<feature type="signal peptide" evidence="3">
    <location>
        <begin position="1"/>
        <end position="23"/>
    </location>
</feature>
<comment type="similarity">
    <text evidence="1">Belongs to the peroxidase family.</text>
</comment>
<dbReference type="AlphaFoldDB" id="A0ABD3RED3"/>
<feature type="compositionally biased region" description="Low complexity" evidence="2">
    <location>
        <begin position="171"/>
        <end position="195"/>
    </location>
</feature>
<evidence type="ECO:0000259" key="4">
    <source>
        <dbReference type="PROSITE" id="PS50873"/>
    </source>
</evidence>
<feature type="compositionally biased region" description="Low complexity" evidence="2">
    <location>
        <begin position="217"/>
        <end position="242"/>
    </location>
</feature>
<feature type="compositionally biased region" description="Basic residues" evidence="2">
    <location>
        <begin position="100"/>
        <end position="109"/>
    </location>
</feature>
<name>A0ABD3RED3_9STRA</name>